<evidence type="ECO:0000313" key="2">
    <source>
        <dbReference type="EMBL" id="KAB8273268.1"/>
    </source>
</evidence>
<name>A0A5N6J3M8_9EURO</name>
<sequence length="153" mass="17102">MGKGSIHLVALAPLLMVHYKVHINTSLDLASRFLAARQHRQNYTRRNSSCSRNNPEPSRRAGKFPRATSKALYHTTDGALAMVQLTRDPKIGNNHAPQGVSHNATKSRDGLLYVALAIGYLEVVGFVYHCATARLELPHMYACMWFYCILHLA</sequence>
<feature type="compositionally biased region" description="Polar residues" evidence="1">
    <location>
        <begin position="44"/>
        <end position="56"/>
    </location>
</feature>
<proteinExistence type="predicted"/>
<reference evidence="2 3" key="1">
    <citation type="submission" date="2019-04" db="EMBL/GenBank/DDBJ databases">
        <title>Fungal friends and foes A comparative genomics study of 23 Aspergillus species from section Flavi.</title>
        <authorList>
            <consortium name="DOE Joint Genome Institute"/>
            <person name="Kjaerbolling I."/>
            <person name="Vesth T.C."/>
            <person name="Frisvad J.C."/>
            <person name="Nybo J.L."/>
            <person name="Theobald S."/>
            <person name="Kildgaard S."/>
            <person name="Petersen T.I."/>
            <person name="Kuo A."/>
            <person name="Sato A."/>
            <person name="Lyhne E.K."/>
            <person name="Kogle M.E."/>
            <person name="Wiebenga A."/>
            <person name="Kun R.S."/>
            <person name="Lubbers R.J."/>
            <person name="Makela M.R."/>
            <person name="Barry K."/>
            <person name="Chovatia M."/>
            <person name="Clum A."/>
            <person name="Daum C."/>
            <person name="Haridas S."/>
            <person name="He G."/>
            <person name="LaButti K."/>
            <person name="Lipzen A."/>
            <person name="Mondo S."/>
            <person name="Pangilinan J."/>
            <person name="Riley R."/>
            <person name="Salamov A."/>
            <person name="Simmons B.A."/>
            <person name="Magnuson J.K."/>
            <person name="Henrissat B."/>
            <person name="Mortensen U.H."/>
            <person name="Larsen T.O."/>
            <person name="De vries R.P."/>
            <person name="Grigoriev I.V."/>
            <person name="Machida M."/>
            <person name="Baker S.E."/>
            <person name="Andersen M.R."/>
        </authorList>
    </citation>
    <scope>NUCLEOTIDE SEQUENCE [LARGE SCALE GENOMIC DNA]</scope>
    <source>
        <strain evidence="2 3">CBS 117635</strain>
    </source>
</reference>
<accession>A0A5N6J3M8</accession>
<keyword evidence="3" id="KW-1185">Reference proteome</keyword>
<gene>
    <name evidence="2" type="ORF">BDV30DRAFT_210735</name>
</gene>
<organism evidence="2 3">
    <name type="scientific">Aspergillus minisclerotigenes</name>
    <dbReference type="NCBI Taxonomy" id="656917"/>
    <lineage>
        <taxon>Eukaryota</taxon>
        <taxon>Fungi</taxon>
        <taxon>Dikarya</taxon>
        <taxon>Ascomycota</taxon>
        <taxon>Pezizomycotina</taxon>
        <taxon>Eurotiomycetes</taxon>
        <taxon>Eurotiomycetidae</taxon>
        <taxon>Eurotiales</taxon>
        <taxon>Aspergillaceae</taxon>
        <taxon>Aspergillus</taxon>
        <taxon>Aspergillus subgen. Circumdati</taxon>
    </lineage>
</organism>
<protein>
    <submittedName>
        <fullName evidence="2">Uncharacterized protein</fullName>
    </submittedName>
</protein>
<dbReference type="AlphaFoldDB" id="A0A5N6J3M8"/>
<evidence type="ECO:0000313" key="3">
    <source>
        <dbReference type="Proteomes" id="UP000326289"/>
    </source>
</evidence>
<dbReference type="EMBL" id="ML732797">
    <property type="protein sequence ID" value="KAB8273268.1"/>
    <property type="molecule type" value="Genomic_DNA"/>
</dbReference>
<feature type="region of interest" description="Disordered" evidence="1">
    <location>
        <begin position="44"/>
        <end position="65"/>
    </location>
</feature>
<evidence type="ECO:0000256" key="1">
    <source>
        <dbReference type="SAM" id="MobiDB-lite"/>
    </source>
</evidence>
<dbReference type="Proteomes" id="UP000326289">
    <property type="component" value="Unassembled WGS sequence"/>
</dbReference>